<evidence type="ECO:0000256" key="4">
    <source>
        <dbReference type="ARBA" id="ARBA00023002"/>
    </source>
</evidence>
<feature type="non-terminal residue" evidence="8">
    <location>
        <position position="1"/>
    </location>
</feature>
<dbReference type="AlphaFoldDB" id="A0A9Q1DS95"/>
<gene>
    <name evidence="8" type="ORF">COCON_G00065410</name>
</gene>
<name>A0A9Q1DS95_CONCO</name>
<reference evidence="8" key="1">
    <citation type="journal article" date="2023" name="Science">
        <title>Genome structures resolve the early diversification of teleost fishes.</title>
        <authorList>
            <person name="Parey E."/>
            <person name="Louis A."/>
            <person name="Montfort J."/>
            <person name="Bouchez O."/>
            <person name="Roques C."/>
            <person name="Iampietro C."/>
            <person name="Lluch J."/>
            <person name="Castinel A."/>
            <person name="Donnadieu C."/>
            <person name="Desvignes T."/>
            <person name="Floi Bucao C."/>
            <person name="Jouanno E."/>
            <person name="Wen M."/>
            <person name="Mejri S."/>
            <person name="Dirks R."/>
            <person name="Jansen H."/>
            <person name="Henkel C."/>
            <person name="Chen W.J."/>
            <person name="Zahm M."/>
            <person name="Cabau C."/>
            <person name="Klopp C."/>
            <person name="Thompson A.W."/>
            <person name="Robinson-Rechavi M."/>
            <person name="Braasch I."/>
            <person name="Lecointre G."/>
            <person name="Bobe J."/>
            <person name="Postlethwait J.H."/>
            <person name="Berthelot C."/>
            <person name="Roest Crollius H."/>
            <person name="Guiguen Y."/>
        </authorList>
    </citation>
    <scope>NUCLEOTIDE SEQUENCE</scope>
    <source>
        <strain evidence="8">Concon-B</strain>
    </source>
</reference>
<dbReference type="InterPro" id="IPR020833">
    <property type="entry name" value="LipOase_Fe_BS"/>
</dbReference>
<dbReference type="EMBL" id="JAFJMO010000004">
    <property type="protein sequence ID" value="KAJ8279475.1"/>
    <property type="molecule type" value="Genomic_DNA"/>
</dbReference>
<evidence type="ECO:0000313" key="9">
    <source>
        <dbReference type="Proteomes" id="UP001152803"/>
    </source>
</evidence>
<dbReference type="InterPro" id="IPR013819">
    <property type="entry name" value="LipOase_C"/>
</dbReference>
<keyword evidence="3 6" id="KW-0223">Dioxygenase</keyword>
<dbReference type="InterPro" id="IPR000907">
    <property type="entry name" value="LipOase"/>
</dbReference>
<dbReference type="GO" id="GO:0016702">
    <property type="term" value="F:oxidoreductase activity, acting on single donors with incorporation of molecular oxygen, incorporation of two atoms of oxygen"/>
    <property type="evidence" value="ECO:0007669"/>
    <property type="project" value="InterPro"/>
</dbReference>
<dbReference type="PRINTS" id="PR00087">
    <property type="entry name" value="LIPOXYGENASE"/>
</dbReference>
<comment type="similarity">
    <text evidence="6">Belongs to the lipoxygenase family.</text>
</comment>
<evidence type="ECO:0000256" key="3">
    <source>
        <dbReference type="ARBA" id="ARBA00022964"/>
    </source>
</evidence>
<feature type="domain" description="Lipoxygenase" evidence="7">
    <location>
        <begin position="1"/>
        <end position="107"/>
    </location>
</feature>
<dbReference type="GO" id="GO:0034440">
    <property type="term" value="P:lipid oxidation"/>
    <property type="evidence" value="ECO:0007669"/>
    <property type="project" value="InterPro"/>
</dbReference>
<keyword evidence="2 6" id="KW-0479">Metal-binding</keyword>
<keyword evidence="5 6" id="KW-0408">Iron</keyword>
<proteinExistence type="inferred from homology"/>
<dbReference type="Pfam" id="PF00305">
    <property type="entry name" value="Lipoxygenase"/>
    <property type="match status" value="1"/>
</dbReference>
<dbReference type="OrthoDB" id="407298at2759"/>
<dbReference type="SUPFAM" id="SSF48484">
    <property type="entry name" value="Lipoxigenase"/>
    <property type="match status" value="1"/>
</dbReference>
<comment type="cofactor">
    <cofactor evidence="1 6">
        <name>Fe cation</name>
        <dbReference type="ChEBI" id="CHEBI:24875"/>
    </cofactor>
</comment>
<evidence type="ECO:0000256" key="1">
    <source>
        <dbReference type="ARBA" id="ARBA00001962"/>
    </source>
</evidence>
<dbReference type="PANTHER" id="PTHR11771">
    <property type="entry name" value="LIPOXYGENASE"/>
    <property type="match status" value="1"/>
</dbReference>
<evidence type="ECO:0000256" key="6">
    <source>
        <dbReference type="RuleBase" id="RU003974"/>
    </source>
</evidence>
<protein>
    <recommendedName>
        <fullName evidence="7">Lipoxygenase domain-containing protein</fullName>
    </recommendedName>
</protein>
<dbReference type="Gene3D" id="1.20.245.10">
    <property type="entry name" value="Lipoxygenase-1, Domain 5"/>
    <property type="match status" value="1"/>
</dbReference>
<dbReference type="Proteomes" id="UP001152803">
    <property type="component" value="Unassembled WGS sequence"/>
</dbReference>
<organism evidence="8 9">
    <name type="scientific">Conger conger</name>
    <name type="common">Conger eel</name>
    <name type="synonym">Muraena conger</name>
    <dbReference type="NCBI Taxonomy" id="82655"/>
    <lineage>
        <taxon>Eukaryota</taxon>
        <taxon>Metazoa</taxon>
        <taxon>Chordata</taxon>
        <taxon>Craniata</taxon>
        <taxon>Vertebrata</taxon>
        <taxon>Euteleostomi</taxon>
        <taxon>Actinopterygii</taxon>
        <taxon>Neopterygii</taxon>
        <taxon>Teleostei</taxon>
        <taxon>Anguilliformes</taxon>
        <taxon>Congridae</taxon>
        <taxon>Conger</taxon>
    </lineage>
</organism>
<keyword evidence="4 6" id="KW-0560">Oxidoreductase</keyword>
<dbReference type="InterPro" id="IPR036226">
    <property type="entry name" value="LipOase_C_sf"/>
</dbReference>
<evidence type="ECO:0000313" key="8">
    <source>
        <dbReference type="EMBL" id="KAJ8279475.1"/>
    </source>
</evidence>
<dbReference type="PROSITE" id="PS51393">
    <property type="entry name" value="LIPOXYGENASE_3"/>
    <property type="match status" value="1"/>
</dbReference>
<evidence type="ECO:0000256" key="2">
    <source>
        <dbReference type="ARBA" id="ARBA00022723"/>
    </source>
</evidence>
<sequence>LKQEPGEDNPVFTPQDKKYPWLLAKIWVRNSDFYYHELVSHLLRAHLMGEIFFIASYYMADQHPISRILRETGRYTLPINITARNTLINTGGFFVEVSMNFTINHPR</sequence>
<dbReference type="PROSITE" id="PS00711">
    <property type="entry name" value="LIPOXYGENASE_1"/>
    <property type="match status" value="1"/>
</dbReference>
<dbReference type="GO" id="GO:0046872">
    <property type="term" value="F:metal ion binding"/>
    <property type="evidence" value="ECO:0007669"/>
    <property type="project" value="UniProtKB-KW"/>
</dbReference>
<evidence type="ECO:0000259" key="7">
    <source>
        <dbReference type="PROSITE" id="PS51393"/>
    </source>
</evidence>
<keyword evidence="9" id="KW-1185">Reference proteome</keyword>
<accession>A0A9Q1DS95</accession>
<comment type="caution">
    <text evidence="8">The sequence shown here is derived from an EMBL/GenBank/DDBJ whole genome shotgun (WGS) entry which is preliminary data.</text>
</comment>
<evidence type="ECO:0000256" key="5">
    <source>
        <dbReference type="ARBA" id="ARBA00023004"/>
    </source>
</evidence>